<protein>
    <submittedName>
        <fullName evidence="1">Uncharacterized protein</fullName>
    </submittedName>
</protein>
<sequence length="78" mass="8926">MLLETFQVRNPLPAMPPPLEPQELVVRHLSSSSEIGAVQRLRQEIDLAVHARLNPHFYTDEKKETTSEFPSRSNWTAS</sequence>
<dbReference type="OrthoDB" id="8913295at2"/>
<name>A0A4V1B0I4_9BURK</name>
<keyword evidence="2" id="KW-1185">Reference proteome</keyword>
<evidence type="ECO:0000313" key="1">
    <source>
        <dbReference type="EMBL" id="QBR02883.1"/>
    </source>
</evidence>
<accession>A0A4V1B0I4</accession>
<gene>
    <name evidence="1" type="ORF">E1956_37415</name>
</gene>
<reference evidence="1 2" key="1">
    <citation type="submission" date="2019-03" db="EMBL/GenBank/DDBJ databases">
        <title>Paraburkholderia sp. 7MH5, isolated from subtropical forest soil.</title>
        <authorList>
            <person name="Gao Z.-H."/>
            <person name="Qiu L.-H."/>
        </authorList>
    </citation>
    <scope>NUCLEOTIDE SEQUENCE [LARGE SCALE GENOMIC DNA]</scope>
    <source>
        <strain evidence="1 2">7MH5</strain>
    </source>
</reference>
<dbReference type="RefSeq" id="WP_134758394.1">
    <property type="nucleotide sequence ID" value="NZ_CP038151.1"/>
</dbReference>
<evidence type="ECO:0000313" key="2">
    <source>
        <dbReference type="Proteomes" id="UP000295727"/>
    </source>
</evidence>
<organism evidence="1 2">
    <name type="scientific">Paraburkholderia pallida</name>
    <dbReference type="NCBI Taxonomy" id="2547399"/>
    <lineage>
        <taxon>Bacteria</taxon>
        <taxon>Pseudomonadati</taxon>
        <taxon>Pseudomonadota</taxon>
        <taxon>Betaproteobacteria</taxon>
        <taxon>Burkholderiales</taxon>
        <taxon>Burkholderiaceae</taxon>
        <taxon>Paraburkholderia</taxon>
    </lineage>
</organism>
<dbReference type="Proteomes" id="UP000295727">
    <property type="component" value="Chromosome 4"/>
</dbReference>
<dbReference type="KEGG" id="ppai:E1956_37415"/>
<proteinExistence type="predicted"/>
<dbReference type="AlphaFoldDB" id="A0A4V1B0I4"/>
<dbReference type="EMBL" id="CP038151">
    <property type="protein sequence ID" value="QBR02883.1"/>
    <property type="molecule type" value="Genomic_DNA"/>
</dbReference>